<dbReference type="Gene3D" id="3.30.980.10">
    <property type="entry name" value="Threonyl-trna Synthetase, Chain A, domain 2"/>
    <property type="match status" value="1"/>
</dbReference>
<evidence type="ECO:0000256" key="2">
    <source>
        <dbReference type="ARBA" id="ARBA00022833"/>
    </source>
</evidence>
<evidence type="ECO:0000256" key="3">
    <source>
        <dbReference type="SAM" id="Coils"/>
    </source>
</evidence>
<dbReference type="InterPro" id="IPR051335">
    <property type="entry name" value="Alanyl-tRNA_Editing_Enzymes"/>
</dbReference>
<dbReference type="SUPFAM" id="SSF50447">
    <property type="entry name" value="Translation proteins"/>
    <property type="match status" value="1"/>
</dbReference>
<dbReference type="SUPFAM" id="SSF55186">
    <property type="entry name" value="ThrRS/AlaRS common domain"/>
    <property type="match status" value="1"/>
</dbReference>
<comment type="caution">
    <text evidence="4">The sequence shown here is derived from an EMBL/GenBank/DDBJ whole genome shotgun (WGS) entry which is preliminary data.</text>
</comment>
<dbReference type="Proteomes" id="UP000567179">
    <property type="component" value="Unassembled WGS sequence"/>
</dbReference>
<evidence type="ECO:0008006" key="6">
    <source>
        <dbReference type="Google" id="ProtNLM"/>
    </source>
</evidence>
<sequence length="512" mass="54453">MATAILLSPTTPSDYHRIISQTLSVPADPQISVPVGLLACQRDPLLRSLNTTVVSVSVAQPPPPAEGKKTKKAVLAPEIPKEPLLHVLLHDTVIFPEGGGQPTDTGLITTVADNGTWEVIQCKRHGGHAVHYVKLLPGVGVDAALLAFQPGANVTVALGDAGYERRYDHMSMHTSQHMLSALLETRLDLPTLSWSLTSFPSPCYIEVPRGMTLEEIASIQAEANKLVFEGRRVHVEVEELDPVEHQTTVAPKLESGRSVGKALPEDYTGGVKRVVVIDGVDRNPCCGTHLPSIHNLQLFLLPHTEALSRSSTTSARLYFLCGPRLIHHLTSTHTSLTNTAAILSCGPPVVPERVAQVVDERKKAEKRVSDMEQELASHIAAALLRDANSAAGGGKPVFKHAVHRIDDTGNALGFLNAVAFAYGAAASPDGKAPATPYVIVLSSSPSTQTTNSVSTVLVMGSDDAKVKAAGEGLKSKLGIKGGGKGPRWSGKYVGVWKENRDNATVDEILGSI</sequence>
<proteinExistence type="predicted"/>
<feature type="coiled-coil region" evidence="3">
    <location>
        <begin position="354"/>
        <end position="381"/>
    </location>
</feature>
<dbReference type="GO" id="GO:0046872">
    <property type="term" value="F:metal ion binding"/>
    <property type="evidence" value="ECO:0007669"/>
    <property type="project" value="UniProtKB-KW"/>
</dbReference>
<dbReference type="InterPro" id="IPR018163">
    <property type="entry name" value="Thr/Ala-tRNA-synth_IIc_edit"/>
</dbReference>
<organism evidence="4 5">
    <name type="scientific">Psilocybe cf. subviscida</name>
    <dbReference type="NCBI Taxonomy" id="2480587"/>
    <lineage>
        <taxon>Eukaryota</taxon>
        <taxon>Fungi</taxon>
        <taxon>Dikarya</taxon>
        <taxon>Basidiomycota</taxon>
        <taxon>Agaricomycotina</taxon>
        <taxon>Agaricomycetes</taxon>
        <taxon>Agaricomycetidae</taxon>
        <taxon>Agaricales</taxon>
        <taxon>Agaricineae</taxon>
        <taxon>Strophariaceae</taxon>
        <taxon>Psilocybe</taxon>
    </lineage>
</organism>
<dbReference type="GO" id="GO:0000166">
    <property type="term" value="F:nucleotide binding"/>
    <property type="evidence" value="ECO:0007669"/>
    <property type="project" value="InterPro"/>
</dbReference>
<dbReference type="Gene3D" id="2.40.30.130">
    <property type="match status" value="1"/>
</dbReference>
<evidence type="ECO:0000256" key="1">
    <source>
        <dbReference type="ARBA" id="ARBA00022723"/>
    </source>
</evidence>
<reference evidence="4 5" key="1">
    <citation type="journal article" date="2020" name="ISME J.">
        <title>Uncovering the hidden diversity of litter-decomposition mechanisms in mushroom-forming fungi.</title>
        <authorList>
            <person name="Floudas D."/>
            <person name="Bentzer J."/>
            <person name="Ahren D."/>
            <person name="Johansson T."/>
            <person name="Persson P."/>
            <person name="Tunlid A."/>
        </authorList>
    </citation>
    <scope>NUCLEOTIDE SEQUENCE [LARGE SCALE GENOMIC DNA]</scope>
    <source>
        <strain evidence="4 5">CBS 101986</strain>
    </source>
</reference>
<dbReference type="AlphaFoldDB" id="A0A8H5BH75"/>
<keyword evidence="2" id="KW-0862">Zinc</keyword>
<evidence type="ECO:0000313" key="5">
    <source>
        <dbReference type="Proteomes" id="UP000567179"/>
    </source>
</evidence>
<dbReference type="EMBL" id="JAACJJ010000028">
    <property type="protein sequence ID" value="KAF5322816.1"/>
    <property type="molecule type" value="Genomic_DNA"/>
</dbReference>
<keyword evidence="5" id="KW-1185">Reference proteome</keyword>
<keyword evidence="1" id="KW-0479">Metal-binding</keyword>
<dbReference type="GO" id="GO:0002196">
    <property type="term" value="F:Ser-tRNA(Ala) deacylase activity"/>
    <property type="evidence" value="ECO:0007669"/>
    <property type="project" value="TreeGrafter"/>
</dbReference>
<dbReference type="OrthoDB" id="288942at2759"/>
<name>A0A8H5BH75_9AGAR</name>
<gene>
    <name evidence="4" type="ORF">D9619_000298</name>
</gene>
<dbReference type="PANTHER" id="PTHR43462">
    <property type="entry name" value="ALANYL-TRNA EDITING PROTEIN"/>
    <property type="match status" value="1"/>
</dbReference>
<protein>
    <recommendedName>
        <fullName evidence="6">Threonyl/alanyl tRNA synthetase SAD domain-containing protein</fullName>
    </recommendedName>
</protein>
<evidence type="ECO:0000313" key="4">
    <source>
        <dbReference type="EMBL" id="KAF5322816.1"/>
    </source>
</evidence>
<accession>A0A8H5BH75</accession>
<dbReference type="InterPro" id="IPR009000">
    <property type="entry name" value="Transl_B-barrel_sf"/>
</dbReference>
<keyword evidence="3" id="KW-0175">Coiled coil</keyword>
<dbReference type="PANTHER" id="PTHR43462:SF1">
    <property type="entry name" value="ALANYL-TRNA EDITING PROTEIN AARSD1"/>
    <property type="match status" value="1"/>
</dbReference>